<dbReference type="AlphaFoldDB" id="A0AAD6D0J7"/>
<dbReference type="EMBL" id="JAQIZZ010000004">
    <property type="protein sequence ID" value="KAJ5544136.1"/>
    <property type="molecule type" value="Genomic_DNA"/>
</dbReference>
<dbReference type="EMBL" id="JAQIZZ010000004">
    <property type="protein sequence ID" value="KAJ5544115.1"/>
    <property type="molecule type" value="Genomic_DNA"/>
</dbReference>
<sequence length="155" mass="17761">MSELITMRIECEDVSDIGSNDLREIVRAAILLGNNQVDLAVEPKGISQVSSVFTDLTFCRLLRKDPLFSPEKALHSQYNNTISRGNGKTYAHDAYSALRHIRARYVSAQKQPDMPSDPRILDWFATELKRIEELMRHFGKQMLLLVLDRQKLSRS</sequence>
<comment type="caution">
    <text evidence="2">The sequence shown here is derived from an EMBL/GenBank/DDBJ whole genome shotgun (WGS) entry which is preliminary data.</text>
</comment>
<organism evidence="2 3">
    <name type="scientific">Penicillium frequentans</name>
    <dbReference type="NCBI Taxonomy" id="3151616"/>
    <lineage>
        <taxon>Eukaryota</taxon>
        <taxon>Fungi</taxon>
        <taxon>Dikarya</taxon>
        <taxon>Ascomycota</taxon>
        <taxon>Pezizomycotina</taxon>
        <taxon>Eurotiomycetes</taxon>
        <taxon>Eurotiomycetidae</taxon>
        <taxon>Eurotiales</taxon>
        <taxon>Aspergillaceae</taxon>
        <taxon>Penicillium</taxon>
    </lineage>
</organism>
<evidence type="ECO:0000313" key="1">
    <source>
        <dbReference type="EMBL" id="KAJ5544115.1"/>
    </source>
</evidence>
<evidence type="ECO:0000313" key="2">
    <source>
        <dbReference type="EMBL" id="KAJ5544136.1"/>
    </source>
</evidence>
<reference evidence="2" key="2">
    <citation type="submission" date="2023-01" db="EMBL/GenBank/DDBJ databases">
        <authorList>
            <person name="Petersen C."/>
        </authorList>
    </citation>
    <scope>NUCLEOTIDE SEQUENCE</scope>
    <source>
        <strain evidence="2">IBT 35679</strain>
    </source>
</reference>
<protein>
    <submittedName>
        <fullName evidence="2">Uncharacterized protein</fullName>
    </submittedName>
</protein>
<name>A0AAD6D0J7_9EURO</name>
<accession>A0AAD6D0J7</accession>
<evidence type="ECO:0000313" key="3">
    <source>
        <dbReference type="Proteomes" id="UP001220324"/>
    </source>
</evidence>
<dbReference type="Proteomes" id="UP001220324">
    <property type="component" value="Unassembled WGS sequence"/>
</dbReference>
<proteinExistence type="predicted"/>
<reference evidence="2 3" key="1">
    <citation type="journal article" date="2023" name="IMA Fungus">
        <title>Comparative genomic study of the Penicillium genus elucidates a diverse pangenome and 15 lateral gene transfer events.</title>
        <authorList>
            <person name="Petersen C."/>
            <person name="Sorensen T."/>
            <person name="Nielsen M.R."/>
            <person name="Sondergaard T.E."/>
            <person name="Sorensen J.L."/>
            <person name="Fitzpatrick D.A."/>
            <person name="Frisvad J.C."/>
            <person name="Nielsen K.L."/>
        </authorList>
    </citation>
    <scope>NUCLEOTIDE SEQUENCE [LARGE SCALE GENOMIC DNA]</scope>
    <source>
        <strain evidence="2 3">IBT 35679</strain>
    </source>
</reference>
<keyword evidence="3" id="KW-1185">Reference proteome</keyword>
<gene>
    <name evidence="1" type="ORF">N7494_005394</name>
    <name evidence="2" type="ORF">N7494_005415</name>
</gene>